<dbReference type="Proteomes" id="UP001296104">
    <property type="component" value="Unassembled WGS sequence"/>
</dbReference>
<dbReference type="AlphaFoldDB" id="A0AAI9EAF6"/>
<evidence type="ECO:0000259" key="3">
    <source>
        <dbReference type="Pfam" id="PF00857"/>
    </source>
</evidence>
<dbReference type="InterPro" id="IPR000868">
    <property type="entry name" value="Isochorismatase-like_dom"/>
</dbReference>
<reference evidence="4" key="1">
    <citation type="submission" date="2023-11" db="EMBL/GenBank/DDBJ databases">
        <authorList>
            <person name="Alioto T."/>
            <person name="Alioto T."/>
            <person name="Gomez Garrido J."/>
        </authorList>
    </citation>
    <scope>NUCLEOTIDE SEQUENCE</scope>
</reference>
<keyword evidence="2" id="KW-0378">Hydrolase</keyword>
<sequence length="226" mass="24461">MTSNDTDQTSTASYKAAGFSNRIGWGANPALLLVDVCKAYFTPGSPLDCSSYPPAAAAPQHMKTLVSSARKGGVPIIWTTCRYENPDMSDAGIFYQKAKVIDIWHVNDTRGLGDWMEGLEPHEKEGDVVIKKTHPSAFFATTLATQLTGMRVDTLVVCGVSTSGCVRATAMDAMCLNFRPMIVGEACGDRGERVHEGNLFDMDAKVGDVVGLEEAVEKLEMGWSRM</sequence>
<evidence type="ECO:0000256" key="2">
    <source>
        <dbReference type="ARBA" id="ARBA00022801"/>
    </source>
</evidence>
<gene>
    <name evidence="4" type="ORF">LECACI_7A004087</name>
</gene>
<protein>
    <submittedName>
        <fullName evidence="4">Maleamate amidohydrolase</fullName>
    </submittedName>
</protein>
<accession>A0AAI9EAF6</accession>
<keyword evidence="5" id="KW-1185">Reference proteome</keyword>
<name>A0AAI9EAF6_9PEZI</name>
<dbReference type="SUPFAM" id="SSF52499">
    <property type="entry name" value="Isochorismatase-like hydrolases"/>
    <property type="match status" value="1"/>
</dbReference>
<dbReference type="InterPro" id="IPR036380">
    <property type="entry name" value="Isochorismatase-like_sf"/>
</dbReference>
<dbReference type="GO" id="GO:0016787">
    <property type="term" value="F:hydrolase activity"/>
    <property type="evidence" value="ECO:0007669"/>
    <property type="project" value="UniProtKB-KW"/>
</dbReference>
<feature type="domain" description="Isochorismatase-like" evidence="3">
    <location>
        <begin position="30"/>
        <end position="213"/>
    </location>
</feature>
<proteinExistence type="inferred from homology"/>
<evidence type="ECO:0000313" key="4">
    <source>
        <dbReference type="EMBL" id="CAK3997021.1"/>
    </source>
</evidence>
<dbReference type="EMBL" id="CAVMBE010000021">
    <property type="protein sequence ID" value="CAK3997021.1"/>
    <property type="molecule type" value="Genomic_DNA"/>
</dbReference>
<organism evidence="4 5">
    <name type="scientific">Lecanosticta acicola</name>
    <dbReference type="NCBI Taxonomy" id="111012"/>
    <lineage>
        <taxon>Eukaryota</taxon>
        <taxon>Fungi</taxon>
        <taxon>Dikarya</taxon>
        <taxon>Ascomycota</taxon>
        <taxon>Pezizomycotina</taxon>
        <taxon>Dothideomycetes</taxon>
        <taxon>Dothideomycetidae</taxon>
        <taxon>Mycosphaerellales</taxon>
        <taxon>Mycosphaerellaceae</taxon>
        <taxon>Lecanosticta</taxon>
    </lineage>
</organism>
<evidence type="ECO:0000313" key="5">
    <source>
        <dbReference type="Proteomes" id="UP001296104"/>
    </source>
</evidence>
<dbReference type="Gene3D" id="3.40.50.850">
    <property type="entry name" value="Isochorismatase-like"/>
    <property type="match status" value="1"/>
</dbReference>
<comment type="similarity">
    <text evidence="1">Belongs to the isochorismatase family.</text>
</comment>
<comment type="caution">
    <text evidence="4">The sequence shown here is derived from an EMBL/GenBank/DDBJ whole genome shotgun (WGS) entry which is preliminary data.</text>
</comment>
<dbReference type="PANTHER" id="PTHR43540:SF1">
    <property type="entry name" value="ISOCHORISMATASE HYDROLASE"/>
    <property type="match status" value="1"/>
</dbReference>
<dbReference type="InterPro" id="IPR050272">
    <property type="entry name" value="Isochorismatase-like_hydrls"/>
</dbReference>
<evidence type="ECO:0000256" key="1">
    <source>
        <dbReference type="ARBA" id="ARBA00006336"/>
    </source>
</evidence>
<dbReference type="Pfam" id="PF00857">
    <property type="entry name" value="Isochorismatase"/>
    <property type="match status" value="1"/>
</dbReference>
<dbReference type="PANTHER" id="PTHR43540">
    <property type="entry name" value="PEROXYUREIDOACRYLATE/UREIDOACRYLATE AMIDOHYDROLASE-RELATED"/>
    <property type="match status" value="1"/>
</dbReference>